<dbReference type="RefSeq" id="XP_065722333.2">
    <property type="nucleotide sequence ID" value="XM_065866261.2"/>
</dbReference>
<reference evidence="3" key="1">
    <citation type="submission" date="2025-08" db="UniProtKB">
        <authorList>
            <consortium name="RefSeq"/>
        </authorList>
    </citation>
    <scope>IDENTIFICATION</scope>
</reference>
<evidence type="ECO:0000313" key="2">
    <source>
        <dbReference type="Proteomes" id="UP001652628"/>
    </source>
</evidence>
<keyword evidence="2" id="KW-1185">Reference proteome</keyword>
<dbReference type="InterPro" id="IPR006601">
    <property type="entry name" value="Uncharacterised_DM11_DROME"/>
</dbReference>
<dbReference type="SMART" id="SM00675">
    <property type="entry name" value="DM11"/>
    <property type="match status" value="1"/>
</dbReference>
<feature type="signal peptide" evidence="1">
    <location>
        <begin position="1"/>
        <end position="19"/>
    </location>
</feature>
<dbReference type="GeneID" id="108007624"/>
<proteinExistence type="predicted"/>
<evidence type="ECO:0000313" key="3">
    <source>
        <dbReference type="RefSeq" id="XP_065722333.2"/>
    </source>
</evidence>
<gene>
    <name evidence="3" type="primary">LOC108007624</name>
</gene>
<feature type="chain" id="PRO_5046646317" evidence="1">
    <location>
        <begin position="20"/>
        <end position="198"/>
    </location>
</feature>
<keyword evidence="1" id="KW-0732">Signal</keyword>
<name>A0AB40DJH4_DROSZ</name>
<accession>A0AB40DJH4</accession>
<evidence type="ECO:0000256" key="1">
    <source>
        <dbReference type="SAM" id="SignalP"/>
    </source>
</evidence>
<dbReference type="AlphaFoldDB" id="A0AB40DJH4"/>
<dbReference type="Proteomes" id="UP001652628">
    <property type="component" value="Chromosome 3"/>
</dbReference>
<protein>
    <submittedName>
        <fullName evidence="3">Uncharacterized protein</fullName>
    </submittedName>
</protein>
<sequence>MELELILLAILSLLSHANGAEYELVVVDEDIFSSCPDARPGTLDIHGLLDMSEFSTSMDSDGVTVSGNTTMVWDIQLEDRVTLSINLLYLDRGTWKPTIFSLFSKDFCKDMYEKNQIWYKVWTQYISNDIKDKCLNSPGTKIILETYLVRLTTTIAGPIREGHYKANIVFRAFDSYGAERPTRICYEILGDFFKVRNE</sequence>
<organism evidence="2 3">
    <name type="scientific">Drosophila suzukii</name>
    <name type="common">Spotted-wing drosophila fruit fly</name>
    <dbReference type="NCBI Taxonomy" id="28584"/>
    <lineage>
        <taxon>Eukaryota</taxon>
        <taxon>Metazoa</taxon>
        <taxon>Ecdysozoa</taxon>
        <taxon>Arthropoda</taxon>
        <taxon>Hexapoda</taxon>
        <taxon>Insecta</taxon>
        <taxon>Pterygota</taxon>
        <taxon>Neoptera</taxon>
        <taxon>Endopterygota</taxon>
        <taxon>Diptera</taxon>
        <taxon>Brachycera</taxon>
        <taxon>Muscomorpha</taxon>
        <taxon>Ephydroidea</taxon>
        <taxon>Drosophilidae</taxon>
        <taxon>Drosophila</taxon>
        <taxon>Sophophora</taxon>
    </lineage>
</organism>